<evidence type="ECO:0000256" key="2">
    <source>
        <dbReference type="ARBA" id="ARBA00008170"/>
    </source>
</evidence>
<organism evidence="11 12">
    <name type="scientific">Parathielavia appendiculata</name>
    <dbReference type="NCBI Taxonomy" id="2587402"/>
    <lineage>
        <taxon>Eukaryota</taxon>
        <taxon>Fungi</taxon>
        <taxon>Dikarya</taxon>
        <taxon>Ascomycota</taxon>
        <taxon>Pezizomycotina</taxon>
        <taxon>Sordariomycetes</taxon>
        <taxon>Sordariomycetidae</taxon>
        <taxon>Sordariales</taxon>
        <taxon>Chaetomiaceae</taxon>
        <taxon>Parathielavia</taxon>
    </lineage>
</organism>
<evidence type="ECO:0000256" key="1">
    <source>
        <dbReference type="ARBA" id="ARBA00004127"/>
    </source>
</evidence>
<feature type="compositionally biased region" description="Polar residues" evidence="8">
    <location>
        <begin position="371"/>
        <end position="386"/>
    </location>
</feature>
<evidence type="ECO:0000256" key="7">
    <source>
        <dbReference type="ARBA" id="ARBA00023136"/>
    </source>
</evidence>
<name>A0AAN6UB52_9PEZI</name>
<keyword evidence="5 9" id="KW-1133">Transmembrane helix</keyword>
<protein>
    <submittedName>
        <fullName evidence="11">Calcium/proton exchanger</fullName>
    </submittedName>
</protein>
<dbReference type="GO" id="GO:0015369">
    <property type="term" value="F:calcium:proton antiporter activity"/>
    <property type="evidence" value="ECO:0007669"/>
    <property type="project" value="TreeGrafter"/>
</dbReference>
<evidence type="ECO:0000256" key="9">
    <source>
        <dbReference type="SAM" id="Phobius"/>
    </source>
</evidence>
<feature type="transmembrane region" description="Helical" evidence="9">
    <location>
        <begin position="646"/>
        <end position="673"/>
    </location>
</feature>
<dbReference type="EMBL" id="MU853223">
    <property type="protein sequence ID" value="KAK4129765.1"/>
    <property type="molecule type" value="Genomic_DNA"/>
</dbReference>
<dbReference type="RefSeq" id="XP_062653536.1">
    <property type="nucleotide sequence ID" value="XM_062789832.1"/>
</dbReference>
<reference evidence="11" key="2">
    <citation type="submission" date="2023-05" db="EMBL/GenBank/DDBJ databases">
        <authorList>
            <consortium name="Lawrence Berkeley National Laboratory"/>
            <person name="Steindorff A."/>
            <person name="Hensen N."/>
            <person name="Bonometti L."/>
            <person name="Westerberg I."/>
            <person name="Brannstrom I.O."/>
            <person name="Guillou S."/>
            <person name="Cros-Aarteil S."/>
            <person name="Calhoun S."/>
            <person name="Haridas S."/>
            <person name="Kuo A."/>
            <person name="Mondo S."/>
            <person name="Pangilinan J."/>
            <person name="Riley R."/>
            <person name="Labutti K."/>
            <person name="Andreopoulos B."/>
            <person name="Lipzen A."/>
            <person name="Chen C."/>
            <person name="Yanf M."/>
            <person name="Daum C."/>
            <person name="Ng V."/>
            <person name="Clum A."/>
            <person name="Ohm R."/>
            <person name="Martin F."/>
            <person name="Silar P."/>
            <person name="Natvig D."/>
            <person name="Lalanne C."/>
            <person name="Gautier V."/>
            <person name="Ament-Velasquez S.L."/>
            <person name="Kruys A."/>
            <person name="Hutchinson M.I."/>
            <person name="Powell A.J."/>
            <person name="Barry K."/>
            <person name="Miller A.N."/>
            <person name="Grigoriev I.V."/>
            <person name="Debuchy R."/>
            <person name="Gladieux P."/>
            <person name="Thoren M.H."/>
            <person name="Johannesson H."/>
        </authorList>
    </citation>
    <scope>NUCLEOTIDE SEQUENCE</scope>
    <source>
        <strain evidence="11">CBS 731.68</strain>
    </source>
</reference>
<feature type="transmembrane region" description="Helical" evidence="9">
    <location>
        <begin position="112"/>
        <end position="134"/>
    </location>
</feature>
<evidence type="ECO:0000256" key="3">
    <source>
        <dbReference type="ARBA" id="ARBA00022448"/>
    </source>
</evidence>
<dbReference type="GeneID" id="87826602"/>
<keyword evidence="7 9" id="KW-0472">Membrane</keyword>
<proteinExistence type="inferred from homology"/>
<feature type="transmembrane region" description="Helical" evidence="9">
    <location>
        <begin position="236"/>
        <end position="258"/>
    </location>
</feature>
<evidence type="ECO:0000313" key="11">
    <source>
        <dbReference type="EMBL" id="KAK4129765.1"/>
    </source>
</evidence>
<feature type="domain" description="Sodium/calcium exchanger membrane region" evidence="10">
    <location>
        <begin position="140"/>
        <end position="295"/>
    </location>
</feature>
<keyword evidence="4 9" id="KW-0812">Transmembrane</keyword>
<feature type="transmembrane region" description="Helical" evidence="9">
    <location>
        <begin position="278"/>
        <end position="296"/>
    </location>
</feature>
<dbReference type="Proteomes" id="UP001302602">
    <property type="component" value="Unassembled WGS sequence"/>
</dbReference>
<feature type="compositionally biased region" description="Basic residues" evidence="8">
    <location>
        <begin position="421"/>
        <end position="442"/>
    </location>
</feature>
<comment type="subcellular location">
    <subcellularLocation>
        <location evidence="1">Endomembrane system</location>
        <topology evidence="1">Multi-pass membrane protein</topology>
    </subcellularLocation>
</comment>
<dbReference type="AlphaFoldDB" id="A0AAN6UB52"/>
<dbReference type="GO" id="GO:0000329">
    <property type="term" value="C:fungal-type vacuole membrane"/>
    <property type="evidence" value="ECO:0007669"/>
    <property type="project" value="TreeGrafter"/>
</dbReference>
<accession>A0AAN6UB52</accession>
<evidence type="ECO:0000256" key="5">
    <source>
        <dbReference type="ARBA" id="ARBA00022989"/>
    </source>
</evidence>
<dbReference type="InterPro" id="IPR004713">
    <property type="entry name" value="CaH_exchang"/>
</dbReference>
<dbReference type="PANTHER" id="PTHR31503:SF18">
    <property type="entry name" value="CA(2+)_H(+) EXCHANGER, PUTATIVE (EUROFUNG)-RELATED"/>
    <property type="match status" value="1"/>
</dbReference>
<feature type="transmembrane region" description="Helical" evidence="9">
    <location>
        <begin position="707"/>
        <end position="727"/>
    </location>
</feature>
<dbReference type="InterPro" id="IPR004837">
    <property type="entry name" value="NaCa_Exmemb"/>
</dbReference>
<feature type="compositionally biased region" description="Low complexity" evidence="8">
    <location>
        <begin position="324"/>
        <end position="335"/>
    </location>
</feature>
<feature type="transmembrane region" description="Helical" evidence="9">
    <location>
        <begin position="617"/>
        <end position="639"/>
    </location>
</feature>
<reference evidence="11" key="1">
    <citation type="journal article" date="2023" name="Mol. Phylogenet. Evol.">
        <title>Genome-scale phylogeny and comparative genomics of the fungal order Sordariales.</title>
        <authorList>
            <person name="Hensen N."/>
            <person name="Bonometti L."/>
            <person name="Westerberg I."/>
            <person name="Brannstrom I.O."/>
            <person name="Guillou S."/>
            <person name="Cros-Aarteil S."/>
            <person name="Calhoun S."/>
            <person name="Haridas S."/>
            <person name="Kuo A."/>
            <person name="Mondo S."/>
            <person name="Pangilinan J."/>
            <person name="Riley R."/>
            <person name="LaButti K."/>
            <person name="Andreopoulos B."/>
            <person name="Lipzen A."/>
            <person name="Chen C."/>
            <person name="Yan M."/>
            <person name="Daum C."/>
            <person name="Ng V."/>
            <person name="Clum A."/>
            <person name="Steindorff A."/>
            <person name="Ohm R.A."/>
            <person name="Martin F."/>
            <person name="Silar P."/>
            <person name="Natvig D.O."/>
            <person name="Lalanne C."/>
            <person name="Gautier V."/>
            <person name="Ament-Velasquez S.L."/>
            <person name="Kruys A."/>
            <person name="Hutchinson M.I."/>
            <person name="Powell A.J."/>
            <person name="Barry K."/>
            <person name="Miller A.N."/>
            <person name="Grigoriev I.V."/>
            <person name="Debuchy R."/>
            <person name="Gladieux P."/>
            <person name="Hiltunen Thoren M."/>
            <person name="Johannesson H."/>
        </authorList>
    </citation>
    <scope>NUCLEOTIDE SEQUENCE</scope>
    <source>
        <strain evidence="11">CBS 731.68</strain>
    </source>
</reference>
<dbReference type="Gene3D" id="1.20.1420.30">
    <property type="entry name" value="NCX, central ion-binding region"/>
    <property type="match status" value="2"/>
</dbReference>
<feature type="region of interest" description="Disordered" evidence="8">
    <location>
        <begin position="1"/>
        <end position="99"/>
    </location>
</feature>
<comment type="similarity">
    <text evidence="2">Belongs to the Ca(2+):cation antiporter (CaCA) (TC 2.A.19) family.</text>
</comment>
<evidence type="ECO:0000256" key="4">
    <source>
        <dbReference type="ARBA" id="ARBA00022692"/>
    </source>
</evidence>
<evidence type="ECO:0000256" key="6">
    <source>
        <dbReference type="ARBA" id="ARBA00023065"/>
    </source>
</evidence>
<feature type="region of interest" description="Disordered" evidence="8">
    <location>
        <begin position="312"/>
        <end position="469"/>
    </location>
</feature>
<gene>
    <name evidence="11" type="ORF">N657DRAFT_588032</name>
</gene>
<sequence>MKEASPDPKSTSHGGNHRSSGGPHSDSISLSGNNGKADASSLSGYDIPGGGPATDQPAPVADPDSSSSRRGVNAPQAAQPGAVVEVQGGKPDDSKNQKKSVAQRFWRTFKMILFNSKLNVLLVFVPVGIAVAQLENVSPAVIFAMNAVAIVPLAGLLSFATESVAHKLGDSLGALLNVTFGNAVELIIFSIALVKNEIRIVQASLLGSILSNLLLILGMSFFLGGLRFREQIYNSTVTQMSACLLSLSVISLVLPTAFHASFSSNDLADAQSLKISRGTSVILLLVYIVYLLFQLISHSYLYESTPQHIIDEESTPGPAANWLDSSSDSSSSSDSDSSDSDRSRETISKRMRRVMRRRRSSAVSSEAAEIGSNTHRTPSGSTSEANTVKDHPVVEQSSSRSRTHRHNATNDNEDGEDAKDHRHGRRQRRPKRKHRKHKHRLHMTSSPDGVVGGTAGNAEAEPNGLGSRRVDFAPQTADQQPGTSSPAKGLRGMSLLPVVSSLAPTVFTQPAEASMPSVPAGPVPRVRYGIRRTNSLPGRLNQYYRAPGAMMPSQIPLAHRPSVALAAEDGHGGASQLSRTAAVILLLVSTALVAVCAEFMVDSINGLVETGGVGETFIGLIVLPIVGNAAEHVTAITVAMKNKMDLTIGVAVGSSIQIALFITPLVVIIGWAMDRGMTLYFTLFETVCLFVSAFITNFLVLDGRSNYLEGALLMATYVIIAVVAFYYPDVKDASALGA</sequence>
<evidence type="ECO:0000313" key="12">
    <source>
        <dbReference type="Proteomes" id="UP001302602"/>
    </source>
</evidence>
<dbReference type="GO" id="GO:0012505">
    <property type="term" value="C:endomembrane system"/>
    <property type="evidence" value="ECO:0007669"/>
    <property type="project" value="UniProtKB-SubCell"/>
</dbReference>
<feature type="compositionally biased region" description="Polar residues" evidence="8">
    <location>
        <begin position="8"/>
        <end position="19"/>
    </location>
</feature>
<feature type="transmembrane region" description="Helical" evidence="9">
    <location>
        <begin position="140"/>
        <end position="160"/>
    </location>
</feature>
<dbReference type="FunFam" id="1.20.1420.30:FF:000016">
    <property type="entry name" value="Membrane bound cation transporter"/>
    <property type="match status" value="1"/>
</dbReference>
<dbReference type="InterPro" id="IPR044880">
    <property type="entry name" value="NCX_ion-bd_dom_sf"/>
</dbReference>
<feature type="transmembrane region" description="Helical" evidence="9">
    <location>
        <begin position="172"/>
        <end position="194"/>
    </location>
</feature>
<feature type="domain" description="Sodium/calcium exchanger membrane region" evidence="10">
    <location>
        <begin position="582"/>
        <end position="725"/>
    </location>
</feature>
<keyword evidence="12" id="KW-1185">Reference proteome</keyword>
<feature type="transmembrane region" description="Helical" evidence="9">
    <location>
        <begin position="581"/>
        <end position="601"/>
    </location>
</feature>
<keyword evidence="3" id="KW-0813">Transport</keyword>
<feature type="compositionally biased region" description="Basic and acidic residues" evidence="8">
    <location>
        <begin position="339"/>
        <end position="348"/>
    </location>
</feature>
<feature type="transmembrane region" description="Helical" evidence="9">
    <location>
        <begin position="200"/>
        <end position="224"/>
    </location>
</feature>
<keyword evidence="6" id="KW-0406">Ion transport</keyword>
<dbReference type="PANTHER" id="PTHR31503">
    <property type="entry name" value="VACUOLAR CALCIUM ION TRANSPORTER"/>
    <property type="match status" value="1"/>
</dbReference>
<feature type="transmembrane region" description="Helical" evidence="9">
    <location>
        <begin position="679"/>
        <end position="700"/>
    </location>
</feature>
<comment type="caution">
    <text evidence="11">The sequence shown here is derived from an EMBL/GenBank/DDBJ whole genome shotgun (WGS) entry which is preliminary data.</text>
</comment>
<evidence type="ECO:0000256" key="8">
    <source>
        <dbReference type="SAM" id="MobiDB-lite"/>
    </source>
</evidence>
<dbReference type="Pfam" id="PF01699">
    <property type="entry name" value="Na_Ca_ex"/>
    <property type="match status" value="2"/>
</dbReference>
<evidence type="ECO:0000259" key="10">
    <source>
        <dbReference type="Pfam" id="PF01699"/>
    </source>
</evidence>
<dbReference type="GO" id="GO:0006874">
    <property type="term" value="P:intracellular calcium ion homeostasis"/>
    <property type="evidence" value="ECO:0007669"/>
    <property type="project" value="TreeGrafter"/>
</dbReference>
<feature type="compositionally biased region" description="Basic residues" evidence="8">
    <location>
        <begin position="349"/>
        <end position="360"/>
    </location>
</feature>
<dbReference type="FunFam" id="1.20.1420.30:FF:000011">
    <property type="entry name" value="Vacuolar calcium ion transporter"/>
    <property type="match status" value="1"/>
</dbReference>